<evidence type="ECO:0000313" key="4">
    <source>
        <dbReference type="EMBL" id="ELR11184.1"/>
    </source>
</evidence>
<dbReference type="PRINTS" id="PR00080">
    <property type="entry name" value="SDRFAMILY"/>
</dbReference>
<dbReference type="InterPro" id="IPR051911">
    <property type="entry name" value="SDR_oxidoreductase"/>
</dbReference>
<evidence type="ECO:0000313" key="5">
    <source>
        <dbReference type="Proteomes" id="UP000011083"/>
    </source>
</evidence>
<reference evidence="4 5" key="1">
    <citation type="journal article" date="2013" name="Genome Biol.">
        <title>Genome of Acanthamoeba castellanii highlights extensive lateral gene transfer and early evolution of tyrosine kinase signaling.</title>
        <authorList>
            <person name="Clarke M."/>
            <person name="Lohan A.J."/>
            <person name="Liu B."/>
            <person name="Lagkouvardos I."/>
            <person name="Roy S."/>
            <person name="Zafar N."/>
            <person name="Bertelli C."/>
            <person name="Schilde C."/>
            <person name="Kianianmomeni A."/>
            <person name="Burglin T.R."/>
            <person name="Frech C."/>
            <person name="Turcotte B."/>
            <person name="Kopec K.O."/>
            <person name="Synnott J.M."/>
            <person name="Choo C."/>
            <person name="Paponov I."/>
            <person name="Finkler A."/>
            <person name="Soon Heng Tan C."/>
            <person name="Hutchins A.P."/>
            <person name="Weinmeier T."/>
            <person name="Rattei T."/>
            <person name="Chu J.S."/>
            <person name="Gimenez G."/>
            <person name="Irimia M."/>
            <person name="Rigden D.J."/>
            <person name="Fitzpatrick D.A."/>
            <person name="Lorenzo-Morales J."/>
            <person name="Bateman A."/>
            <person name="Chiu C.H."/>
            <person name="Tang P."/>
            <person name="Hegemann P."/>
            <person name="Fromm H."/>
            <person name="Raoult D."/>
            <person name="Greub G."/>
            <person name="Miranda-Saavedra D."/>
            <person name="Chen N."/>
            <person name="Nash P."/>
            <person name="Ginger M.L."/>
            <person name="Horn M."/>
            <person name="Schaap P."/>
            <person name="Caler L."/>
            <person name="Loftus B."/>
        </authorList>
    </citation>
    <scope>NUCLEOTIDE SEQUENCE [LARGE SCALE GENOMIC DNA]</scope>
    <source>
        <strain evidence="4 5">Neff</strain>
    </source>
</reference>
<dbReference type="InterPro" id="IPR002347">
    <property type="entry name" value="SDR_fam"/>
</dbReference>
<dbReference type="PRINTS" id="PR00081">
    <property type="entry name" value="GDHRDH"/>
</dbReference>
<dbReference type="GeneID" id="14911638"/>
<dbReference type="VEuPathDB" id="AmoebaDB:ACA1_388750"/>
<dbReference type="CDD" id="cd05374">
    <property type="entry name" value="17beta-HSD-like_SDR_c"/>
    <property type="match status" value="1"/>
</dbReference>
<dbReference type="OrthoDB" id="13950at2759"/>
<dbReference type="SUPFAM" id="SSF51735">
    <property type="entry name" value="NAD(P)-binding Rossmann-fold domains"/>
    <property type="match status" value="1"/>
</dbReference>
<name>L8GEB2_ACACF</name>
<dbReference type="Proteomes" id="UP000011083">
    <property type="component" value="Unassembled WGS sequence"/>
</dbReference>
<dbReference type="Gene3D" id="3.40.50.720">
    <property type="entry name" value="NAD(P)-binding Rossmann-like Domain"/>
    <property type="match status" value="1"/>
</dbReference>
<dbReference type="EMBL" id="KB008156">
    <property type="protein sequence ID" value="ELR11184.1"/>
    <property type="molecule type" value="Genomic_DNA"/>
</dbReference>
<evidence type="ECO:0000256" key="2">
    <source>
        <dbReference type="ARBA" id="ARBA00023002"/>
    </source>
</evidence>
<dbReference type="KEGG" id="acan:ACA1_388750"/>
<proteinExistence type="inferred from homology"/>
<dbReference type="AlphaFoldDB" id="L8GEB2"/>
<accession>L8GEB2</accession>
<evidence type="ECO:0000256" key="1">
    <source>
        <dbReference type="ARBA" id="ARBA00006484"/>
    </source>
</evidence>
<sequence>METTAQAPQPITGCSTGLGRCLAEAVLKSGERLVATARNVGALEGLAQLATKESDQQPQLLTVRLDVSDQAQVDDAFAQAVARFGRVDVVVNNAGYGLHGELESLSDDDIRALLDVNLWGVIRVTRAAVRVFREVNRAPVGGRLLQISSVGGFTVLPTLSIYHLSKFAIEGFSEAVAREMKPEWNIRITVVQPGGFKTDWGGRSLVTTEPHPAYAGSPAEAVRTFLGNPETAKLIQGGDPRRAADVMVALSRLEEPPFKLPLGPDAVGLIQSKLDMIQAELNQWREMSMSTATEVPDELITIGAFSETLAGIQKQLSNQQSSKQ</sequence>
<dbReference type="PANTHER" id="PTHR43976:SF16">
    <property type="entry name" value="SHORT-CHAIN DEHYDROGENASE_REDUCTASE FAMILY PROTEIN"/>
    <property type="match status" value="1"/>
</dbReference>
<protein>
    <submittedName>
        <fullName evidence="4">Oxidoreductase, short chain dehydrogenase/reductase superfamily protein</fullName>
    </submittedName>
</protein>
<dbReference type="Pfam" id="PF00106">
    <property type="entry name" value="adh_short"/>
    <property type="match status" value="1"/>
</dbReference>
<dbReference type="GO" id="GO:0016491">
    <property type="term" value="F:oxidoreductase activity"/>
    <property type="evidence" value="ECO:0007669"/>
    <property type="project" value="UniProtKB-KW"/>
</dbReference>
<dbReference type="STRING" id="1257118.L8GEB2"/>
<dbReference type="PANTHER" id="PTHR43976">
    <property type="entry name" value="SHORT CHAIN DEHYDROGENASE"/>
    <property type="match status" value="1"/>
</dbReference>
<gene>
    <name evidence="4" type="ORF">ACA1_388750</name>
</gene>
<organism evidence="4 5">
    <name type="scientific">Acanthamoeba castellanii (strain ATCC 30010 / Neff)</name>
    <dbReference type="NCBI Taxonomy" id="1257118"/>
    <lineage>
        <taxon>Eukaryota</taxon>
        <taxon>Amoebozoa</taxon>
        <taxon>Discosea</taxon>
        <taxon>Longamoebia</taxon>
        <taxon>Centramoebida</taxon>
        <taxon>Acanthamoebidae</taxon>
        <taxon>Acanthamoeba</taxon>
    </lineage>
</organism>
<dbReference type="InterPro" id="IPR036291">
    <property type="entry name" value="NAD(P)-bd_dom_sf"/>
</dbReference>
<keyword evidence="2" id="KW-0560">Oxidoreductase</keyword>
<comment type="similarity">
    <text evidence="1 3">Belongs to the short-chain dehydrogenases/reductases (SDR) family.</text>
</comment>
<evidence type="ECO:0000256" key="3">
    <source>
        <dbReference type="RuleBase" id="RU000363"/>
    </source>
</evidence>
<dbReference type="RefSeq" id="XP_004333197.1">
    <property type="nucleotide sequence ID" value="XM_004333149.1"/>
</dbReference>
<keyword evidence="5" id="KW-1185">Reference proteome</keyword>